<keyword evidence="2" id="KW-1185">Reference proteome</keyword>
<name>A1BDX5_CHLPD</name>
<dbReference type="InterPro" id="IPR026002">
    <property type="entry name" value="ATC_hydrolase-like"/>
</dbReference>
<evidence type="ECO:0008006" key="3">
    <source>
        <dbReference type="Google" id="ProtNLM"/>
    </source>
</evidence>
<proteinExistence type="predicted"/>
<dbReference type="STRING" id="290317.Cpha266_0545"/>
<gene>
    <name evidence="1" type="ordered locus">Cpha266_0545</name>
</gene>
<reference evidence="1 2" key="1">
    <citation type="submission" date="2006-12" db="EMBL/GenBank/DDBJ databases">
        <title>Complete sequence of Chlorobium phaeobacteroides DSM 266.</title>
        <authorList>
            <consortium name="US DOE Joint Genome Institute"/>
            <person name="Copeland A."/>
            <person name="Lucas S."/>
            <person name="Lapidus A."/>
            <person name="Barry K."/>
            <person name="Detter J.C."/>
            <person name="Glavina del Rio T."/>
            <person name="Hammon N."/>
            <person name="Israni S."/>
            <person name="Pitluck S."/>
            <person name="Goltsman E."/>
            <person name="Schmutz J."/>
            <person name="Larimer F."/>
            <person name="Land M."/>
            <person name="Hauser L."/>
            <person name="Mikhailova N."/>
            <person name="Li T."/>
            <person name="Overmann J."/>
            <person name="Bryant D.A."/>
            <person name="Richardson P."/>
        </authorList>
    </citation>
    <scope>NUCLEOTIDE SEQUENCE [LARGE SCALE GENOMIC DNA]</scope>
    <source>
        <strain evidence="1 2">DSM 266</strain>
    </source>
</reference>
<sequence length="151" mass="17544">MKTENKEFLAATHKKFATLKELVEQVGMNEAWEKMLVGFPEQQKKRMTPFLAAPTLFEGFTRSIPFFESVGMEMEVVDISNDDCDAVLEIQKYCPYLEICNEYGFETPCHVICEMDVEATHRAFPEMRAEILSRQAFDSCVCIFKYERPMK</sequence>
<dbReference type="KEGG" id="cph:Cpha266_0545"/>
<protein>
    <recommendedName>
        <fullName evidence="3">Transcriptional regulator</fullName>
    </recommendedName>
</protein>
<accession>A1BDX5</accession>
<evidence type="ECO:0000313" key="2">
    <source>
        <dbReference type="Proteomes" id="UP000008701"/>
    </source>
</evidence>
<organism evidence="1 2">
    <name type="scientific">Chlorobium phaeobacteroides (strain DSM 266 / SMG 266 / 2430)</name>
    <dbReference type="NCBI Taxonomy" id="290317"/>
    <lineage>
        <taxon>Bacteria</taxon>
        <taxon>Pseudomonadati</taxon>
        <taxon>Chlorobiota</taxon>
        <taxon>Chlorobiia</taxon>
        <taxon>Chlorobiales</taxon>
        <taxon>Chlorobiaceae</taxon>
        <taxon>Chlorobium/Pelodictyon group</taxon>
        <taxon>Chlorobium</taxon>
    </lineage>
</organism>
<dbReference type="Proteomes" id="UP000008701">
    <property type="component" value="Chromosome"/>
</dbReference>
<dbReference type="HOGENOM" id="CLU_118554_0_0_10"/>
<dbReference type="RefSeq" id="WP_011744435.1">
    <property type="nucleotide sequence ID" value="NC_008639.1"/>
</dbReference>
<dbReference type="AlphaFoldDB" id="A1BDX5"/>
<dbReference type="Pfam" id="PF14196">
    <property type="entry name" value="ATC_hydrolase"/>
    <property type="match status" value="1"/>
</dbReference>
<dbReference type="eggNOG" id="COG2345">
    <property type="taxonomic scope" value="Bacteria"/>
</dbReference>
<evidence type="ECO:0000313" key="1">
    <source>
        <dbReference type="EMBL" id="ABL64602.1"/>
    </source>
</evidence>
<dbReference type="EMBL" id="CP000492">
    <property type="protein sequence ID" value="ABL64602.1"/>
    <property type="molecule type" value="Genomic_DNA"/>
</dbReference>
<dbReference type="OrthoDB" id="597825at2"/>